<keyword evidence="3" id="KW-1185">Reference proteome</keyword>
<evidence type="ECO:0000313" key="3">
    <source>
        <dbReference type="Proteomes" id="UP000240542"/>
    </source>
</evidence>
<dbReference type="AlphaFoldDB" id="A0A2P8CMX4"/>
<dbReference type="RefSeq" id="WP_106586779.1">
    <property type="nucleotide sequence ID" value="NZ_PYGA01000035.1"/>
</dbReference>
<evidence type="ECO:0000313" key="2">
    <source>
        <dbReference type="EMBL" id="PSK86290.1"/>
    </source>
</evidence>
<feature type="compositionally biased region" description="Acidic residues" evidence="1">
    <location>
        <begin position="35"/>
        <end position="45"/>
    </location>
</feature>
<name>A0A2P8CMX4_9ACTN</name>
<feature type="region of interest" description="Disordered" evidence="1">
    <location>
        <begin position="27"/>
        <end position="68"/>
    </location>
</feature>
<reference evidence="2 3" key="1">
    <citation type="submission" date="2018-03" db="EMBL/GenBank/DDBJ databases">
        <title>Genomic Encyclopedia of Archaeal and Bacterial Type Strains, Phase II (KMG-II): from individual species to whole genera.</title>
        <authorList>
            <person name="Goeker M."/>
        </authorList>
    </citation>
    <scope>NUCLEOTIDE SEQUENCE [LARGE SCALE GENOMIC DNA]</scope>
    <source>
        <strain evidence="2 3">DSM 45312</strain>
    </source>
</reference>
<dbReference type="Proteomes" id="UP000240542">
    <property type="component" value="Unassembled WGS sequence"/>
</dbReference>
<comment type="caution">
    <text evidence="2">The sequence shown here is derived from an EMBL/GenBank/DDBJ whole genome shotgun (WGS) entry which is preliminary data.</text>
</comment>
<dbReference type="PROSITE" id="PS51257">
    <property type="entry name" value="PROKAR_LIPOPROTEIN"/>
    <property type="match status" value="1"/>
</dbReference>
<sequence length="216" mass="22183">MRLDILPQFRRGPLAVGSAIAAGVLLAGCSGGPDPDTEATPDEESSPTASPEPSPSASEPAADGEYALPASCEEAKAAEAVADQVGESAELEEETSGITGVPDGQGITCVWGMGGAESDDLLILSLTYVEGVNPLENAEEEFQGPSEVTLGEPYSTAESEKADAELQHLDMGRQGGGVVAHLPGDFYIDVQTVPEPIDKGDMEKIVLTAAENLAGE</sequence>
<evidence type="ECO:0008006" key="4">
    <source>
        <dbReference type="Google" id="ProtNLM"/>
    </source>
</evidence>
<feature type="region of interest" description="Disordered" evidence="1">
    <location>
        <begin position="81"/>
        <end position="100"/>
    </location>
</feature>
<gene>
    <name evidence="2" type="ORF">CLV63_13559</name>
</gene>
<protein>
    <recommendedName>
        <fullName evidence="4">DUF3558 domain-containing protein</fullName>
    </recommendedName>
</protein>
<evidence type="ECO:0000256" key="1">
    <source>
        <dbReference type="SAM" id="MobiDB-lite"/>
    </source>
</evidence>
<proteinExistence type="predicted"/>
<accession>A0A2P8CMX4</accession>
<organism evidence="2 3">
    <name type="scientific">Murinocardiopsis flavida</name>
    <dbReference type="NCBI Taxonomy" id="645275"/>
    <lineage>
        <taxon>Bacteria</taxon>
        <taxon>Bacillati</taxon>
        <taxon>Actinomycetota</taxon>
        <taxon>Actinomycetes</taxon>
        <taxon>Streptosporangiales</taxon>
        <taxon>Nocardiopsidaceae</taxon>
        <taxon>Murinocardiopsis</taxon>
    </lineage>
</organism>
<dbReference type="EMBL" id="PYGA01000035">
    <property type="protein sequence ID" value="PSK86290.1"/>
    <property type="molecule type" value="Genomic_DNA"/>
</dbReference>
<feature type="compositionally biased region" description="Low complexity" evidence="1">
    <location>
        <begin position="46"/>
        <end position="63"/>
    </location>
</feature>